<dbReference type="InterPro" id="IPR050628">
    <property type="entry name" value="SNF2_RAD54_helicase_TF"/>
</dbReference>
<dbReference type="GO" id="GO:0008094">
    <property type="term" value="F:ATP-dependent activity, acting on DNA"/>
    <property type="evidence" value="ECO:0007669"/>
    <property type="project" value="TreeGrafter"/>
</dbReference>
<feature type="domain" description="Helicase C-terminal" evidence="8">
    <location>
        <begin position="543"/>
        <end position="707"/>
    </location>
</feature>
<evidence type="ECO:0000256" key="6">
    <source>
        <dbReference type="SAM" id="MobiDB-lite"/>
    </source>
</evidence>
<dbReference type="GeneID" id="68357352"/>
<accession>A0A9P8SH17</accession>
<dbReference type="InterPro" id="IPR000330">
    <property type="entry name" value="SNF2_N"/>
</dbReference>
<dbReference type="Gene3D" id="3.40.50.10810">
    <property type="entry name" value="Tandem AAA-ATPase domain"/>
    <property type="match status" value="1"/>
</dbReference>
<keyword evidence="2" id="KW-0378">Hydrolase</keyword>
<dbReference type="GO" id="GO:0006281">
    <property type="term" value="P:DNA repair"/>
    <property type="evidence" value="ECO:0007669"/>
    <property type="project" value="TreeGrafter"/>
</dbReference>
<protein>
    <submittedName>
        <fullName evidence="9">Type III restriction enzyme, res subunit domain-containing protein</fullName>
    </submittedName>
</protein>
<evidence type="ECO:0000313" key="9">
    <source>
        <dbReference type="EMBL" id="KAH0961070.1"/>
    </source>
</evidence>
<gene>
    <name evidence="9" type="ORF">HRG_08223</name>
</gene>
<dbReference type="PROSITE" id="PS51192">
    <property type="entry name" value="HELICASE_ATP_BIND_1"/>
    <property type="match status" value="1"/>
</dbReference>
<keyword evidence="10" id="KW-1185">Reference proteome</keyword>
<dbReference type="GO" id="GO:0004386">
    <property type="term" value="F:helicase activity"/>
    <property type="evidence" value="ECO:0007669"/>
    <property type="project" value="UniProtKB-KW"/>
</dbReference>
<organism evidence="9 10">
    <name type="scientific">Hirsutella rhossiliensis</name>
    <dbReference type="NCBI Taxonomy" id="111463"/>
    <lineage>
        <taxon>Eukaryota</taxon>
        <taxon>Fungi</taxon>
        <taxon>Dikarya</taxon>
        <taxon>Ascomycota</taxon>
        <taxon>Pezizomycotina</taxon>
        <taxon>Sordariomycetes</taxon>
        <taxon>Hypocreomycetidae</taxon>
        <taxon>Hypocreales</taxon>
        <taxon>Ophiocordycipitaceae</taxon>
        <taxon>Hirsutella</taxon>
    </lineage>
</organism>
<dbReference type="Pfam" id="PF00271">
    <property type="entry name" value="Helicase_C"/>
    <property type="match status" value="1"/>
</dbReference>
<dbReference type="InterPro" id="IPR001650">
    <property type="entry name" value="Helicase_C-like"/>
</dbReference>
<dbReference type="SMART" id="SM00487">
    <property type="entry name" value="DEXDc"/>
    <property type="match status" value="1"/>
</dbReference>
<dbReference type="PROSITE" id="PS51194">
    <property type="entry name" value="HELICASE_CTER"/>
    <property type="match status" value="1"/>
</dbReference>
<dbReference type="InterPro" id="IPR049730">
    <property type="entry name" value="SNF2/RAD54-like_C"/>
</dbReference>
<sequence length="739" mass="83627">MPSFKANNFRDQWAMIKQSIPHQTDNRRKSTQKKDLEEASKLFGYQKVKAVDGKWLYKKMKTALWDYQITAAAWMIKRELDRLEPNGGVLADAMGMGKTLMALTCVAANPPEGDDVTMFSRTTLVVVPNQSTALYWLEETERHCREPLGSYVSVYNSKDPKPLGHLRRMRLLITTYGELIRQYPSDKVISELKEKYEGNESSLGRALAQKTGFLFKQKWHRVILDEAHAIKNIASRTTKVCCALQSKHHWALSGTPLANSAEEFYPYLKFIRCHYTDCPATFKRKYMTNGKANDGFETLVSMIMYRRTMNDTFLGYRMIDLPKSKSRDIWVPLSREEEFIQETIEREYEEKTRKLEKALKLVKNAEAIDRAVTRLKLTMLTKLREAASHVFNLEKLLRGSMDIETVRRLKAGSGENSPKKPVLDQIMSSDDGKKCLEGFETGVARLRELQEPVFGGEFEWGALLDRVLNEQKVKGLTCSHCEATPPEQPVRFDPCGHYYCKRCFAEITASFFLGGPTRVVSNAQQEMQCSQTGCGQRVRERTPLETIGCIGFQSGECPDDKIIVFVQFIMTGKVLGRMLEGAGISFLYYTGALSQQQKNKALGDFAQDPTKKILISTMRCGGQSLNLTSANRVIIVDPWWNTTAEKQAFARVVRIGQKKESHLVRIMACESIDSRISDLQISKDVGIDHALQDDGHIPAVLGDEELEELLNPKSSARAAKQKSSQAKGKSAKNAATRRR</sequence>
<dbReference type="CDD" id="cd18008">
    <property type="entry name" value="DEXDc_SHPRH-like"/>
    <property type="match status" value="1"/>
</dbReference>
<dbReference type="AlphaFoldDB" id="A0A9P8SH17"/>
<keyword evidence="4" id="KW-0067">ATP-binding</keyword>
<feature type="coiled-coil region" evidence="5">
    <location>
        <begin position="341"/>
        <end position="368"/>
    </location>
</feature>
<evidence type="ECO:0000256" key="2">
    <source>
        <dbReference type="ARBA" id="ARBA00022801"/>
    </source>
</evidence>
<dbReference type="RefSeq" id="XP_044718583.1">
    <property type="nucleotide sequence ID" value="XM_044866694.1"/>
</dbReference>
<evidence type="ECO:0000256" key="5">
    <source>
        <dbReference type="SAM" id="Coils"/>
    </source>
</evidence>
<evidence type="ECO:0000256" key="4">
    <source>
        <dbReference type="ARBA" id="ARBA00022840"/>
    </source>
</evidence>
<dbReference type="SMART" id="SM00490">
    <property type="entry name" value="HELICc"/>
    <property type="match status" value="1"/>
</dbReference>
<dbReference type="GO" id="GO:0016787">
    <property type="term" value="F:hydrolase activity"/>
    <property type="evidence" value="ECO:0007669"/>
    <property type="project" value="UniProtKB-KW"/>
</dbReference>
<name>A0A9P8SH17_9HYPO</name>
<evidence type="ECO:0000259" key="7">
    <source>
        <dbReference type="PROSITE" id="PS51192"/>
    </source>
</evidence>
<dbReference type="InterPro" id="IPR027417">
    <property type="entry name" value="P-loop_NTPase"/>
</dbReference>
<keyword evidence="5" id="KW-0175">Coiled coil</keyword>
<feature type="region of interest" description="Disordered" evidence="6">
    <location>
        <begin position="713"/>
        <end position="739"/>
    </location>
</feature>
<dbReference type="InterPro" id="IPR038718">
    <property type="entry name" value="SNF2-like_sf"/>
</dbReference>
<dbReference type="CDD" id="cd18793">
    <property type="entry name" value="SF2_C_SNF"/>
    <property type="match status" value="1"/>
</dbReference>
<dbReference type="OrthoDB" id="448448at2759"/>
<feature type="domain" description="Helicase ATP-binding" evidence="7">
    <location>
        <begin position="79"/>
        <end position="274"/>
    </location>
</feature>
<dbReference type="GO" id="GO:0005524">
    <property type="term" value="F:ATP binding"/>
    <property type="evidence" value="ECO:0007669"/>
    <property type="project" value="UniProtKB-KW"/>
</dbReference>
<dbReference type="Pfam" id="PF00176">
    <property type="entry name" value="SNF2-rel_dom"/>
    <property type="match status" value="1"/>
</dbReference>
<dbReference type="GO" id="GO:0005634">
    <property type="term" value="C:nucleus"/>
    <property type="evidence" value="ECO:0007669"/>
    <property type="project" value="TreeGrafter"/>
</dbReference>
<dbReference type="Gene3D" id="3.40.50.300">
    <property type="entry name" value="P-loop containing nucleotide triphosphate hydrolases"/>
    <property type="match status" value="1"/>
</dbReference>
<reference evidence="9" key="1">
    <citation type="submission" date="2021-09" db="EMBL/GenBank/DDBJ databases">
        <title>A high-quality genome of the endoparasitic fungus Hirsutella rhossiliensis with a comparison of Hirsutella genomes reveals transposable elements contributing to genome size variation.</title>
        <authorList>
            <person name="Lin R."/>
            <person name="Jiao Y."/>
            <person name="Sun X."/>
            <person name="Ling J."/>
            <person name="Xie B."/>
            <person name="Cheng X."/>
        </authorList>
    </citation>
    <scope>NUCLEOTIDE SEQUENCE</scope>
    <source>
        <strain evidence="9">HR02</strain>
    </source>
</reference>
<proteinExistence type="predicted"/>
<keyword evidence="1" id="KW-0547">Nucleotide-binding</keyword>
<evidence type="ECO:0000256" key="1">
    <source>
        <dbReference type="ARBA" id="ARBA00022741"/>
    </source>
</evidence>
<evidence type="ECO:0000256" key="3">
    <source>
        <dbReference type="ARBA" id="ARBA00022806"/>
    </source>
</evidence>
<dbReference type="EMBL" id="JAIZPD010000009">
    <property type="protein sequence ID" value="KAH0961070.1"/>
    <property type="molecule type" value="Genomic_DNA"/>
</dbReference>
<evidence type="ECO:0000259" key="8">
    <source>
        <dbReference type="PROSITE" id="PS51194"/>
    </source>
</evidence>
<dbReference type="InterPro" id="IPR014001">
    <property type="entry name" value="Helicase_ATP-bd"/>
</dbReference>
<comment type="caution">
    <text evidence="9">The sequence shown here is derived from an EMBL/GenBank/DDBJ whole genome shotgun (WGS) entry which is preliminary data.</text>
</comment>
<dbReference type="PANTHER" id="PTHR45626">
    <property type="entry name" value="TRANSCRIPTION TERMINATION FACTOR 2-RELATED"/>
    <property type="match status" value="1"/>
</dbReference>
<dbReference type="SUPFAM" id="SSF52540">
    <property type="entry name" value="P-loop containing nucleoside triphosphate hydrolases"/>
    <property type="match status" value="2"/>
</dbReference>
<dbReference type="PANTHER" id="PTHR45626:SF17">
    <property type="entry name" value="HELICASE-LIKE TRANSCRIPTION FACTOR"/>
    <property type="match status" value="1"/>
</dbReference>
<evidence type="ECO:0000313" key="10">
    <source>
        <dbReference type="Proteomes" id="UP000824596"/>
    </source>
</evidence>
<dbReference type="Proteomes" id="UP000824596">
    <property type="component" value="Unassembled WGS sequence"/>
</dbReference>
<keyword evidence="3" id="KW-0347">Helicase</keyword>